<dbReference type="PANTHER" id="PTHR22918:SF1">
    <property type="entry name" value="FIBRONECTIN TYPE-II DOMAIN-CONTAINING PROTEIN"/>
    <property type="match status" value="1"/>
</dbReference>
<dbReference type="PROSITE" id="PS51092">
    <property type="entry name" value="FN2_2"/>
    <property type="match status" value="5"/>
</dbReference>
<dbReference type="PANTHER" id="PTHR22918">
    <property type="entry name" value="SEMINAL PLASMA PROTEIN"/>
    <property type="match status" value="1"/>
</dbReference>
<evidence type="ECO:0000259" key="9">
    <source>
        <dbReference type="PROSITE" id="PS51092"/>
    </source>
</evidence>
<accession>A0A3M6TKY9</accession>
<dbReference type="SMART" id="SM00327">
    <property type="entry name" value="VWA"/>
    <property type="match status" value="1"/>
</dbReference>
<evidence type="ECO:0000256" key="2">
    <source>
        <dbReference type="ARBA" id="ARBA00010011"/>
    </source>
</evidence>
<evidence type="ECO:0000313" key="10">
    <source>
        <dbReference type="EMBL" id="RMX41951.1"/>
    </source>
</evidence>
<evidence type="ECO:0000313" key="11">
    <source>
        <dbReference type="Proteomes" id="UP000275408"/>
    </source>
</evidence>
<dbReference type="PROSITE" id="PS50234">
    <property type="entry name" value="VWFA"/>
    <property type="match status" value="1"/>
</dbReference>
<evidence type="ECO:0000259" key="8">
    <source>
        <dbReference type="PROSITE" id="PS50234"/>
    </source>
</evidence>
<dbReference type="Proteomes" id="UP000275408">
    <property type="component" value="Unassembled WGS sequence"/>
</dbReference>
<keyword evidence="5" id="KW-1015">Disulfide bond</keyword>
<evidence type="ECO:0000256" key="1">
    <source>
        <dbReference type="ARBA" id="ARBA00004613"/>
    </source>
</evidence>
<gene>
    <name evidence="10" type="ORF">pdam_00020940</name>
</gene>
<dbReference type="Gene3D" id="3.40.50.410">
    <property type="entry name" value="von Willebrand factor, type A domain"/>
    <property type="match status" value="1"/>
</dbReference>
<dbReference type="Pfam" id="PF00092">
    <property type="entry name" value="VWA"/>
    <property type="match status" value="1"/>
</dbReference>
<evidence type="ECO:0000256" key="3">
    <source>
        <dbReference type="ARBA" id="ARBA00022525"/>
    </source>
</evidence>
<dbReference type="InterPro" id="IPR036465">
    <property type="entry name" value="vWFA_dom_sf"/>
</dbReference>
<feature type="domain" description="Fibronectin type-II" evidence="9">
    <location>
        <begin position="848"/>
        <end position="895"/>
    </location>
</feature>
<feature type="domain" description="VWFA" evidence="8">
    <location>
        <begin position="1241"/>
        <end position="1419"/>
    </location>
</feature>
<dbReference type="GO" id="GO:0005576">
    <property type="term" value="C:extracellular region"/>
    <property type="evidence" value="ECO:0007669"/>
    <property type="project" value="UniProtKB-SubCell"/>
</dbReference>
<comment type="similarity">
    <text evidence="2">Belongs to the seminal plasma protein family.</text>
</comment>
<dbReference type="FunFam" id="2.10.10.10:FF:000003">
    <property type="entry name" value="binder of sperm protein homolog 1"/>
    <property type="match status" value="2"/>
</dbReference>
<dbReference type="InterPro" id="IPR013806">
    <property type="entry name" value="Kringle-like"/>
</dbReference>
<dbReference type="PROSITE" id="PS00023">
    <property type="entry name" value="FN2_1"/>
    <property type="match status" value="2"/>
</dbReference>
<dbReference type="InterPro" id="IPR036943">
    <property type="entry name" value="FN_type2_sf"/>
</dbReference>
<dbReference type="EMBL" id="RCHS01003430">
    <property type="protein sequence ID" value="RMX41951.1"/>
    <property type="molecule type" value="Genomic_DNA"/>
</dbReference>
<dbReference type="SMART" id="SM00059">
    <property type="entry name" value="FN2"/>
    <property type="match status" value="5"/>
</dbReference>
<dbReference type="Gene3D" id="2.10.10.10">
    <property type="entry name" value="Fibronectin, type II, collagen-binding"/>
    <property type="match status" value="5"/>
</dbReference>
<comment type="caution">
    <text evidence="6">Lacks conserved residue(s) required for the propagation of feature annotation.</text>
</comment>
<evidence type="ECO:0000256" key="5">
    <source>
        <dbReference type="ARBA" id="ARBA00023157"/>
    </source>
</evidence>
<reference evidence="10 11" key="1">
    <citation type="journal article" date="2018" name="Sci. Rep.">
        <title>Comparative analysis of the Pocillopora damicornis genome highlights role of immune system in coral evolution.</title>
        <authorList>
            <person name="Cunning R."/>
            <person name="Bay R.A."/>
            <person name="Gillette P."/>
            <person name="Baker A.C."/>
            <person name="Traylor-Knowles N."/>
        </authorList>
    </citation>
    <scope>NUCLEOTIDE SEQUENCE [LARGE SCALE GENOMIC DNA]</scope>
    <source>
        <strain evidence="10">RSMAS</strain>
        <tissue evidence="10">Whole animal</tissue>
    </source>
</reference>
<proteinExistence type="inferred from homology"/>
<evidence type="ECO:0000256" key="4">
    <source>
        <dbReference type="ARBA" id="ARBA00022737"/>
    </source>
</evidence>
<dbReference type="GO" id="GO:0008201">
    <property type="term" value="F:heparin binding"/>
    <property type="evidence" value="ECO:0007669"/>
    <property type="project" value="TreeGrafter"/>
</dbReference>
<evidence type="ECO:0000256" key="7">
    <source>
        <dbReference type="SAM" id="MobiDB-lite"/>
    </source>
</evidence>
<protein>
    <recommendedName>
        <fullName evidence="12">Fibronectin type-II domain-containing protein</fullName>
    </recommendedName>
</protein>
<comment type="caution">
    <text evidence="10">The sequence shown here is derived from an EMBL/GenBank/DDBJ whole genome shotgun (WGS) entry which is preliminary data.</text>
</comment>
<dbReference type="SUPFAM" id="SSF57440">
    <property type="entry name" value="Kringle-like"/>
    <property type="match status" value="5"/>
</dbReference>
<evidence type="ECO:0000256" key="6">
    <source>
        <dbReference type="PROSITE-ProRule" id="PRU00479"/>
    </source>
</evidence>
<dbReference type="PRINTS" id="PR00013">
    <property type="entry name" value="FNTYPEII"/>
</dbReference>
<dbReference type="CDD" id="cd00062">
    <property type="entry name" value="FN2"/>
    <property type="match status" value="4"/>
</dbReference>
<feature type="region of interest" description="Disordered" evidence="7">
    <location>
        <begin position="1028"/>
        <end position="1048"/>
    </location>
</feature>
<feature type="domain" description="Fibronectin type-II" evidence="9">
    <location>
        <begin position="352"/>
        <end position="398"/>
    </location>
</feature>
<dbReference type="Pfam" id="PF00040">
    <property type="entry name" value="fn2"/>
    <property type="match status" value="5"/>
</dbReference>
<organism evidence="10 11">
    <name type="scientific">Pocillopora damicornis</name>
    <name type="common">Cauliflower coral</name>
    <name type="synonym">Millepora damicornis</name>
    <dbReference type="NCBI Taxonomy" id="46731"/>
    <lineage>
        <taxon>Eukaryota</taxon>
        <taxon>Metazoa</taxon>
        <taxon>Cnidaria</taxon>
        <taxon>Anthozoa</taxon>
        <taxon>Hexacorallia</taxon>
        <taxon>Scleractinia</taxon>
        <taxon>Astrocoeniina</taxon>
        <taxon>Pocilloporidae</taxon>
        <taxon>Pocillopora</taxon>
    </lineage>
</organism>
<keyword evidence="4" id="KW-0677">Repeat</keyword>
<dbReference type="GO" id="GO:0009986">
    <property type="term" value="C:cell surface"/>
    <property type="evidence" value="ECO:0007669"/>
    <property type="project" value="TreeGrafter"/>
</dbReference>
<feature type="domain" description="Fibronectin type-II" evidence="9">
    <location>
        <begin position="674"/>
        <end position="720"/>
    </location>
</feature>
<comment type="subcellular location">
    <subcellularLocation>
        <location evidence="1">Secreted</location>
    </subcellularLocation>
</comment>
<name>A0A3M6TKY9_POCDA</name>
<dbReference type="InterPro" id="IPR002035">
    <property type="entry name" value="VWF_A"/>
</dbReference>
<evidence type="ECO:0008006" key="12">
    <source>
        <dbReference type="Google" id="ProtNLM"/>
    </source>
</evidence>
<dbReference type="CDD" id="cd01450">
    <property type="entry name" value="vWFA_subfamily_ECM"/>
    <property type="match status" value="1"/>
</dbReference>
<keyword evidence="3" id="KW-0964">Secreted</keyword>
<dbReference type="OrthoDB" id="536372at2759"/>
<keyword evidence="11" id="KW-1185">Reference proteome</keyword>
<dbReference type="SUPFAM" id="SSF53300">
    <property type="entry name" value="vWA-like"/>
    <property type="match status" value="1"/>
</dbReference>
<sequence>MIQSHYQFCASNQDYYLDNTERIVSHQFLPSNDTLVGLKFTFIIETKRIGCYKDTWRRAIPIIEGRSPFLRGNYQRRKYAIRKCALVAIKRGYSYMGVQHGGQCASGRYAYKTYAKYGRSNRCYYRSRKAAIEKCALVALMLRAKVFAVQHQGWCATGRRAHVTYGRYGRSNRCRNGKGGPWANDVYRDPVEQRQLNVIVARCRLSTKVVAITVVREKTIIVHARKPVRPVKPIIPPVRARVVQITIGLKAIPIGCFRDTGRRAIPTMEGRSRLLKGPYRRRRYSIQKCGVAAERRGYRVFAIQHQGWCASSKFAYRTYGRYGRSKRCRNGKGGPWANTVYVLKGSARARTTRNNACVFPFVYKGRRYTSCSRVNSKRPWCAITPNYDVDKLWGYCRGHGVPAIKIAPFISIQRIGCFRDTSRRAIQPLDGKLLLVKGNYQRRKKAIAKCALAASRFGFRVFGVQHGGWCASDPRAFRTYAKYGRSNRCRNGKGGPWANDVYRISGKCRLRTTTGYCCVPFTYRRRRYRGCATNSRGQKWCAITPDFTTNKLWGYCRGGARPKPIKVTTGVRVKSRGCWRDTARRAIPGIDGKDILLRDYYRRRADAIDKCALVALRLGHVAFAVQHQGWCATSRRAHLTYRRYGRSNRCRNGKGGPWANDVYFIQGRCRKRTTSRYCCSFPFIYKGRRYNSCTKKNHNRPWCSLTGNYDRDKKWGNCAGRRPVRPVKPVRPIRPGTVVRITVGLGAKNIGCFRDTGRRAISPLEGRSRLLKGSYRRRKYAIRKCALAAQKRGFRVFAVQHGGWCAASRTGHLTYKRYGRSNRCRNGKGGPWANDVYVLRGSCRTRTTSQNCCVFPFIYRGRRYNRCSRVRSRGRPWCALTPNYDVDKLWGFCGGRGVRPIKVTPSIRIQRIGCYRDTARRAIPQMDGRSRLLRGNYKLRRNAIKLCALTAASQRYAVFGVQDGGWCASGPQAHRTFARYGKSNRCRNGKGGPWANDVYREHVVTELLEVTAAFFRLYTAGADTIRVPDVERQGPGAQSPLEDIEGEQPGDIAEEKDLHPYESLPESASIGCFRDTSRRAVPPAEGRDSILDGYYRRRADAITKCALVAMRRGYSVFAVQHQGWCATSRRAQLTYRRYGRSNRCRNGKGGPWANDVYSVRGYCKRRTTSRHCCVFPFIYKGRRYNSCTRTRHSRRWCAITPNYDRDRKWGNCVRRIRPVRPKPVRPKLPGGSVSHVGVTADIAFLIDGSRYVGRRNFHFEKAFIKSIARRFTISKYQSHVGVATYGSRPHLRMRLNQYNSLGLVLRALNYIRFPNQVGRRVDLGLQACLRYFFARRQMFSFIRKVLVVVVSGKQTARSSYLISRLPSQFRRYGVKVFIIGVGYVDQRYLRPFTYRNRHVYRVRSYSSLVARAGTIAKAIHLEMRPGRERYQDLQKRLNYEAGRNSTDVEGERYINGNGMEGNEEPYVNGTWMENNREQYINGTRIEDNSGQRNGTEFLKTL</sequence>
<feature type="domain" description="Fibronectin type-II" evidence="9">
    <location>
        <begin position="512"/>
        <end position="558"/>
    </location>
</feature>
<feature type="domain" description="Fibronectin type-II" evidence="9">
    <location>
        <begin position="1168"/>
        <end position="1214"/>
    </location>
</feature>
<dbReference type="InterPro" id="IPR051666">
    <property type="entry name" value="SP_Capacitation_Regulator"/>
</dbReference>
<dbReference type="InterPro" id="IPR000562">
    <property type="entry name" value="FN_type2_dom"/>
</dbReference>